<accession>A0ABS9ZIA0</accession>
<organism evidence="1 2">
    <name type="scientific">Pseudomonas maioricensis</name>
    <dbReference type="NCBI Taxonomy" id="1766623"/>
    <lineage>
        <taxon>Bacteria</taxon>
        <taxon>Pseudomonadati</taxon>
        <taxon>Pseudomonadota</taxon>
        <taxon>Gammaproteobacteria</taxon>
        <taxon>Pseudomonadales</taxon>
        <taxon>Pseudomonadaceae</taxon>
        <taxon>Pseudomonas</taxon>
    </lineage>
</organism>
<evidence type="ECO:0000313" key="1">
    <source>
        <dbReference type="EMBL" id="MCI8210051.1"/>
    </source>
</evidence>
<keyword evidence="2" id="KW-1185">Reference proteome</keyword>
<name>A0ABS9ZIA0_9PSED</name>
<proteinExistence type="predicted"/>
<evidence type="ECO:0008006" key="3">
    <source>
        <dbReference type="Google" id="ProtNLM"/>
    </source>
</evidence>
<sequence length="92" mass="10258">MNRFIPLKSNNTDNPVMHIDSQAPLDFLFASADRRLRMARHLLETLDGADECDVRCIANAALMLLSDGCDALNVVEKQVFSPRSSLRTSVTH</sequence>
<comment type="caution">
    <text evidence="1">The sequence shown here is derived from an EMBL/GenBank/DDBJ whole genome shotgun (WGS) entry which is preliminary data.</text>
</comment>
<evidence type="ECO:0000313" key="2">
    <source>
        <dbReference type="Proteomes" id="UP001320513"/>
    </source>
</evidence>
<protein>
    <recommendedName>
        <fullName evidence="3">Short-chain dehydrogenase</fullName>
    </recommendedName>
</protein>
<dbReference type="EMBL" id="LOHG01000005">
    <property type="protein sequence ID" value="MCI8210051.1"/>
    <property type="molecule type" value="Genomic_DNA"/>
</dbReference>
<reference evidence="1 2" key="1">
    <citation type="submission" date="2015-12" db="EMBL/GenBank/DDBJ databases">
        <title>Phylogenomics in the description of a new species in the Pseudomonas syringae group.</title>
        <authorList>
            <person name="Busquets A."/>
            <person name="Gomila M."/>
            <person name="Beiki F."/>
            <person name="Rahimian H."/>
            <person name="Mulet M."/>
            <person name="Sanchez D."/>
            <person name="Garcia-Valdes E."/>
            <person name="Lalucat J."/>
        </authorList>
    </citation>
    <scope>NUCLEOTIDE SEQUENCE [LARGE SCALE GENOMIC DNA]</scope>
    <source>
        <strain evidence="1 2">S25</strain>
    </source>
</reference>
<dbReference type="RefSeq" id="WP_243246035.1">
    <property type="nucleotide sequence ID" value="NZ_LOHG01000005.1"/>
</dbReference>
<gene>
    <name evidence="1" type="ORF">AUC61_10940</name>
</gene>
<dbReference type="Proteomes" id="UP001320513">
    <property type="component" value="Unassembled WGS sequence"/>
</dbReference>